<dbReference type="Pfam" id="PF09310">
    <property type="entry name" value="PD-C2-AF1"/>
    <property type="match status" value="1"/>
</dbReference>
<evidence type="ECO:0000256" key="1">
    <source>
        <dbReference type="SAM" id="Phobius"/>
    </source>
</evidence>
<keyword evidence="3" id="KW-1185">Reference proteome</keyword>
<feature type="transmembrane region" description="Helical" evidence="1">
    <location>
        <begin position="265"/>
        <end position="284"/>
    </location>
</feature>
<keyword evidence="1" id="KW-0812">Transmembrane</keyword>
<protein>
    <submittedName>
        <fullName evidence="2">Uncharacterized protein</fullName>
    </submittedName>
</protein>
<accession>A0A8K9WUF4</accession>
<sequence length="305" mass="34617">MNIPYNIWNTSCRFLSTYFSQVGITNNNLPSYARLGNANGKLLATICTTTKHYYWLLVLTQYGISIGTSRFEVASSLSNDSSTVNDVGLCAGWIAQPAATALQPINHWSYPEYLQQHDPTTTTSTTLPLPTDMYMVGPSSILTYTHTPLFTNFGESERATNLDVLQCISSSWTAPDFPVLAMRRYPTLPPRHLQVPGHFWGEWPWPSPSDPTGPRRAQWDSDLGNHAQNEQYVFLFVLSFTRSNVLYSPTLISHFHNLQSVSFQMVSRICISLLQVLSYVWAVCHGRRKKRTKVQRGERTFSFYL</sequence>
<proteinExistence type="predicted"/>
<evidence type="ECO:0000313" key="3">
    <source>
        <dbReference type="Proteomes" id="UP000694395"/>
    </source>
</evidence>
<dbReference type="Proteomes" id="UP000694395">
    <property type="component" value="Chromosome 27"/>
</dbReference>
<evidence type="ECO:0000313" key="2">
    <source>
        <dbReference type="Ensembl" id="ENSOMYP00000123493.1"/>
    </source>
</evidence>
<dbReference type="InterPro" id="IPR015389">
    <property type="entry name" value="PD-C2-AF1"/>
</dbReference>
<dbReference type="AlphaFoldDB" id="A0A8K9WUF4"/>
<reference evidence="2" key="1">
    <citation type="submission" date="2020-07" db="EMBL/GenBank/DDBJ databases">
        <title>A long reads based de novo assembly of the rainbow trout Arlee double haploid line genome.</title>
        <authorList>
            <person name="Gao G."/>
            <person name="Palti Y."/>
        </authorList>
    </citation>
    <scope>NUCLEOTIDE SEQUENCE [LARGE SCALE GENOMIC DNA]</scope>
</reference>
<reference evidence="2" key="2">
    <citation type="submission" date="2025-08" db="UniProtKB">
        <authorList>
            <consortium name="Ensembl"/>
        </authorList>
    </citation>
    <scope>IDENTIFICATION</scope>
</reference>
<dbReference type="Ensembl" id="ENSOMYT00000164901.1">
    <property type="protein sequence ID" value="ENSOMYP00000123493.1"/>
    <property type="gene ID" value="ENSOMYG00000060830.1"/>
</dbReference>
<reference evidence="2" key="3">
    <citation type="submission" date="2025-09" db="UniProtKB">
        <authorList>
            <consortium name="Ensembl"/>
        </authorList>
    </citation>
    <scope>IDENTIFICATION</scope>
</reference>
<keyword evidence="1" id="KW-0472">Membrane</keyword>
<name>A0A8K9WUF4_ONCMY</name>
<keyword evidence="1" id="KW-1133">Transmembrane helix</keyword>
<organism evidence="2 3">
    <name type="scientific">Oncorhynchus mykiss</name>
    <name type="common">Rainbow trout</name>
    <name type="synonym">Salmo gairdneri</name>
    <dbReference type="NCBI Taxonomy" id="8022"/>
    <lineage>
        <taxon>Eukaryota</taxon>
        <taxon>Metazoa</taxon>
        <taxon>Chordata</taxon>
        <taxon>Craniata</taxon>
        <taxon>Vertebrata</taxon>
        <taxon>Euteleostomi</taxon>
        <taxon>Actinopterygii</taxon>
        <taxon>Neopterygii</taxon>
        <taxon>Teleostei</taxon>
        <taxon>Protacanthopterygii</taxon>
        <taxon>Salmoniformes</taxon>
        <taxon>Salmonidae</taxon>
        <taxon>Salmoninae</taxon>
        <taxon>Oncorhynchus</taxon>
    </lineage>
</organism>